<dbReference type="GO" id="GO:0042121">
    <property type="term" value="P:alginic acid biosynthetic process"/>
    <property type="evidence" value="ECO:0007669"/>
    <property type="project" value="InterPro"/>
</dbReference>
<dbReference type="InterPro" id="IPR051085">
    <property type="entry name" value="MB_O-acyltransferase"/>
</dbReference>
<feature type="transmembrane region" description="Helical" evidence="10">
    <location>
        <begin position="116"/>
        <end position="134"/>
    </location>
</feature>
<dbReference type="PIRSF" id="PIRSF500217">
    <property type="entry name" value="AlgI"/>
    <property type="match status" value="1"/>
</dbReference>
<comment type="subcellular location">
    <subcellularLocation>
        <location evidence="1">Cell membrane</location>
        <topology evidence="1">Multi-pass membrane protein</topology>
    </subcellularLocation>
</comment>
<dbReference type="EMBL" id="JAMQKC010000004">
    <property type="protein sequence ID" value="MDC3416654.1"/>
    <property type="molecule type" value="Genomic_DNA"/>
</dbReference>
<protein>
    <submittedName>
        <fullName evidence="11">MBOAT family protein</fullName>
    </submittedName>
</protein>
<feature type="transmembrane region" description="Helical" evidence="10">
    <location>
        <begin position="146"/>
        <end position="168"/>
    </location>
</feature>
<dbReference type="InterPro" id="IPR028362">
    <property type="entry name" value="AlgI"/>
</dbReference>
<keyword evidence="4 9" id="KW-0808">Transferase</keyword>
<dbReference type="PIRSF" id="PIRSF016636">
    <property type="entry name" value="AlgI_DltB"/>
    <property type="match status" value="1"/>
</dbReference>
<evidence type="ECO:0000256" key="6">
    <source>
        <dbReference type="ARBA" id="ARBA00022989"/>
    </source>
</evidence>
<dbReference type="PANTHER" id="PTHR13285:SF23">
    <property type="entry name" value="TEICHOIC ACID D-ALANYLTRANSFERASE"/>
    <property type="match status" value="1"/>
</dbReference>
<dbReference type="Pfam" id="PF03062">
    <property type="entry name" value="MBOAT"/>
    <property type="match status" value="1"/>
</dbReference>
<evidence type="ECO:0000256" key="10">
    <source>
        <dbReference type="SAM" id="Phobius"/>
    </source>
</evidence>
<keyword evidence="8 9" id="KW-0012">Acyltransferase</keyword>
<feature type="transmembrane region" description="Helical" evidence="10">
    <location>
        <begin position="6"/>
        <end position="23"/>
    </location>
</feature>
<dbReference type="AlphaFoldDB" id="A0A9X3WFT7"/>
<evidence type="ECO:0000256" key="2">
    <source>
        <dbReference type="ARBA" id="ARBA00010323"/>
    </source>
</evidence>
<feature type="transmembrane region" description="Helical" evidence="10">
    <location>
        <begin position="351"/>
        <end position="371"/>
    </location>
</feature>
<proteinExistence type="inferred from homology"/>
<feature type="transmembrane region" description="Helical" evidence="10">
    <location>
        <begin position="30"/>
        <end position="57"/>
    </location>
</feature>
<keyword evidence="12" id="KW-1185">Reference proteome</keyword>
<evidence type="ECO:0000256" key="5">
    <source>
        <dbReference type="ARBA" id="ARBA00022692"/>
    </source>
</evidence>
<name>A0A9X3WFT7_9BACI</name>
<evidence type="ECO:0000256" key="7">
    <source>
        <dbReference type="ARBA" id="ARBA00023136"/>
    </source>
</evidence>
<feature type="transmembrane region" description="Helical" evidence="10">
    <location>
        <begin position="436"/>
        <end position="456"/>
    </location>
</feature>
<dbReference type="RefSeq" id="WP_272445666.1">
    <property type="nucleotide sequence ID" value="NZ_JAMQKC010000004.1"/>
</dbReference>
<evidence type="ECO:0000256" key="4">
    <source>
        <dbReference type="ARBA" id="ARBA00022679"/>
    </source>
</evidence>
<reference evidence="11" key="1">
    <citation type="submission" date="2022-06" db="EMBL/GenBank/DDBJ databases">
        <title>Aquibacillus sp. a new bacterium isolated from soil saline samples.</title>
        <authorList>
            <person name="Galisteo C."/>
            <person name="De La Haba R."/>
            <person name="Sanchez-Porro C."/>
            <person name="Ventosa A."/>
        </authorList>
    </citation>
    <scope>NUCLEOTIDE SEQUENCE</scope>
    <source>
        <strain evidence="11">3ASR75-54</strain>
    </source>
</reference>
<dbReference type="PANTHER" id="PTHR13285">
    <property type="entry name" value="ACYLTRANSFERASE"/>
    <property type="match status" value="1"/>
</dbReference>
<keyword evidence="5 10" id="KW-0812">Transmembrane</keyword>
<keyword evidence="6 10" id="KW-1133">Transmembrane helix</keyword>
<dbReference type="GO" id="GO:0005886">
    <property type="term" value="C:plasma membrane"/>
    <property type="evidence" value="ECO:0007669"/>
    <property type="project" value="UniProtKB-SubCell"/>
</dbReference>
<keyword evidence="3 9" id="KW-1003">Cell membrane</keyword>
<dbReference type="GO" id="GO:0016746">
    <property type="term" value="F:acyltransferase activity"/>
    <property type="evidence" value="ECO:0007669"/>
    <property type="project" value="UniProtKB-KW"/>
</dbReference>
<dbReference type="InterPro" id="IPR004299">
    <property type="entry name" value="MBOAT_fam"/>
</dbReference>
<comment type="similarity">
    <text evidence="2 9">Belongs to the membrane-bound acyltransferase family.</text>
</comment>
<feature type="transmembrane region" description="Helical" evidence="10">
    <location>
        <begin position="407"/>
        <end position="424"/>
    </location>
</feature>
<feature type="transmembrane region" description="Helical" evidence="10">
    <location>
        <begin position="309"/>
        <end position="331"/>
    </location>
</feature>
<sequence>MVFSNLVFIFAFLPVVLFVYFLANKASKNIILLIASLIFYAWGEPTYVFLMIFSMVMNYSFGLLIDRLSDKPRQKKYALAFAIIGNLAILGFFKYAGFIVTNLNRLLGLTLEIEPIALPIGISFFTFQAMSYVIDVYRKDAAVQKSFVSLSLYIALFPQLVAGPIVRYNTVADQIKKRFVNLDKFTDGVKRFIIGLAKKVLLANSFGEIADAIFSTPATELSVASAWLGILAYTLQIYFDFSGYSDMAIGLGKMFGFDFLENFNYPYIAKSVTEFWRRWHISLGAWFRDYVYIPLGGNRQGSAKTIRNLLIVWTITGFWHGASWTFIAWGFYYGLFIVMERLGFSKLLSKLWTPLQHVYLLLVVMIGWVFFRADQFSYSFQFLQAMAGIGGNAGLDTTAIIYWNDFWYVFLLGMIFSTPVAIWVKSRLGEQWQPVLSVVTPVVYLMLMVSSMLLLVNSTYNPFIYFRF</sequence>
<feature type="transmembrane region" description="Helical" evidence="10">
    <location>
        <begin position="77"/>
        <end position="96"/>
    </location>
</feature>
<evidence type="ECO:0000256" key="8">
    <source>
        <dbReference type="ARBA" id="ARBA00023315"/>
    </source>
</evidence>
<evidence type="ECO:0000256" key="9">
    <source>
        <dbReference type="PIRNR" id="PIRNR016636"/>
    </source>
</evidence>
<dbReference type="Proteomes" id="UP001145069">
    <property type="component" value="Unassembled WGS sequence"/>
</dbReference>
<accession>A0A9X3WFT7</accession>
<evidence type="ECO:0000256" key="3">
    <source>
        <dbReference type="ARBA" id="ARBA00022475"/>
    </source>
</evidence>
<evidence type="ECO:0000256" key="1">
    <source>
        <dbReference type="ARBA" id="ARBA00004651"/>
    </source>
</evidence>
<evidence type="ECO:0000313" key="11">
    <source>
        <dbReference type="EMBL" id="MDC3416654.1"/>
    </source>
</evidence>
<dbReference type="InterPro" id="IPR024194">
    <property type="entry name" value="Ac/AlaTfrase_AlgI/DltB"/>
</dbReference>
<gene>
    <name evidence="11" type="ORF">NC799_06955</name>
</gene>
<keyword evidence="7 9" id="KW-0472">Membrane</keyword>
<evidence type="ECO:0000313" key="12">
    <source>
        <dbReference type="Proteomes" id="UP001145069"/>
    </source>
</evidence>
<organism evidence="11 12">
    <name type="scientific">Aquibacillus salsiterrae</name>
    <dbReference type="NCBI Taxonomy" id="2950439"/>
    <lineage>
        <taxon>Bacteria</taxon>
        <taxon>Bacillati</taxon>
        <taxon>Bacillota</taxon>
        <taxon>Bacilli</taxon>
        <taxon>Bacillales</taxon>
        <taxon>Bacillaceae</taxon>
        <taxon>Aquibacillus</taxon>
    </lineage>
</organism>
<comment type="caution">
    <text evidence="11">The sequence shown here is derived from an EMBL/GenBank/DDBJ whole genome shotgun (WGS) entry which is preliminary data.</text>
</comment>